<dbReference type="GO" id="GO:0003677">
    <property type="term" value="F:DNA binding"/>
    <property type="evidence" value="ECO:0007669"/>
    <property type="project" value="UniProtKB-KW"/>
</dbReference>
<accession>A0A380HAW0</accession>
<name>A0A380HAW0_9STAP</name>
<evidence type="ECO:0000256" key="2">
    <source>
        <dbReference type="SAM" id="MobiDB-lite"/>
    </source>
</evidence>
<feature type="compositionally biased region" description="Basic and acidic residues" evidence="2">
    <location>
        <begin position="257"/>
        <end position="267"/>
    </location>
</feature>
<dbReference type="Proteomes" id="UP000255425">
    <property type="component" value="Unassembled WGS sequence"/>
</dbReference>
<reference evidence="3 4" key="1">
    <citation type="submission" date="2018-06" db="EMBL/GenBank/DDBJ databases">
        <authorList>
            <consortium name="Pathogen Informatics"/>
            <person name="Doyle S."/>
        </authorList>
    </citation>
    <scope>NUCLEOTIDE SEQUENCE [LARGE SCALE GENOMIC DNA]</scope>
    <source>
        <strain evidence="3 4">NCTC11807</strain>
    </source>
</reference>
<evidence type="ECO:0000313" key="3">
    <source>
        <dbReference type="EMBL" id="SUM74497.1"/>
    </source>
</evidence>
<dbReference type="AlphaFoldDB" id="A0A380HAW0"/>
<feature type="region of interest" description="Disordered" evidence="2">
    <location>
        <begin position="185"/>
        <end position="298"/>
    </location>
</feature>
<proteinExistence type="predicted"/>
<organism evidence="3 4">
    <name type="scientific">Staphylococcus saccharolyticus</name>
    <dbReference type="NCBI Taxonomy" id="33028"/>
    <lineage>
        <taxon>Bacteria</taxon>
        <taxon>Bacillati</taxon>
        <taxon>Bacillota</taxon>
        <taxon>Bacilli</taxon>
        <taxon>Bacillales</taxon>
        <taxon>Staphylococcaceae</taxon>
        <taxon>Staphylococcus</taxon>
    </lineage>
</organism>
<evidence type="ECO:0000313" key="4">
    <source>
        <dbReference type="Proteomes" id="UP000255425"/>
    </source>
</evidence>
<dbReference type="EMBL" id="UHDZ01000001">
    <property type="protein sequence ID" value="SUM74497.1"/>
    <property type="molecule type" value="Genomic_DNA"/>
</dbReference>
<evidence type="ECO:0000256" key="1">
    <source>
        <dbReference type="SAM" id="Coils"/>
    </source>
</evidence>
<keyword evidence="3" id="KW-0238">DNA-binding</keyword>
<feature type="compositionally biased region" description="Polar residues" evidence="2">
    <location>
        <begin position="205"/>
        <end position="225"/>
    </location>
</feature>
<feature type="compositionally biased region" description="Low complexity" evidence="2">
    <location>
        <begin position="226"/>
        <end position="256"/>
    </location>
</feature>
<keyword evidence="1" id="KW-0175">Coiled coil</keyword>
<dbReference type="RefSeq" id="WP_115314041.1">
    <property type="nucleotide sequence ID" value="NZ_CP066042.1"/>
</dbReference>
<keyword evidence="4" id="KW-1185">Reference proteome</keyword>
<feature type="compositionally biased region" description="Low complexity" evidence="2">
    <location>
        <begin position="268"/>
        <end position="277"/>
    </location>
</feature>
<feature type="coiled-coil region" evidence="1">
    <location>
        <begin position="93"/>
        <end position="137"/>
    </location>
</feature>
<sequence length="298" mass="33360">MLTKEFAQRVELSEKQVRKIVQHLEERGYRLSKTEYRGREATDFKEEDIELFRDIANKVKQTNSYDLAFDELEKEKDFLQVIVKDDDSQLPTNQKVAQLVKDLRTEIQKMSEERQMLGQMINQVHQQQQELKELQTDITTKIDANTESLKLIQTSQEAIQTSQKEQAKDIAKANDLKDSQLQSHFTSMSNSGSLSNSHASASMGQSEPVSNSLSTSDSGSKSISNSTTTSESDIGSDSISGSTSTSISTSESTHVTSSEKSESEAESHSTSMESSNSPVNHQQPKEEKKGFFARLFNL</sequence>
<protein>
    <submittedName>
        <fullName evidence="3">Putative DNA-binding protein</fullName>
    </submittedName>
</protein>
<feature type="compositionally biased region" description="Low complexity" evidence="2">
    <location>
        <begin position="187"/>
        <end position="204"/>
    </location>
</feature>
<dbReference type="GeneID" id="63935496"/>
<gene>
    <name evidence="3" type="ORF">NCTC11807_02644</name>
</gene>